<gene>
    <name evidence="1" type="ORF">ABKW32_14465</name>
</gene>
<dbReference type="Proteomes" id="UP001471651">
    <property type="component" value="Unassembled WGS sequence"/>
</dbReference>
<comment type="caution">
    <text evidence="1">The sequence shown here is derived from an EMBL/GenBank/DDBJ whole genome shotgun (WGS) entry which is preliminary data.</text>
</comment>
<protein>
    <recommendedName>
        <fullName evidence="3">Transposase</fullName>
    </recommendedName>
</protein>
<evidence type="ECO:0008006" key="3">
    <source>
        <dbReference type="Google" id="ProtNLM"/>
    </source>
</evidence>
<organism evidence="1 2">
    <name type="scientific">Marinomonas primoryensis</name>
    <dbReference type="NCBI Taxonomy" id="178399"/>
    <lineage>
        <taxon>Bacteria</taxon>
        <taxon>Pseudomonadati</taxon>
        <taxon>Pseudomonadota</taxon>
        <taxon>Gammaproteobacteria</taxon>
        <taxon>Oceanospirillales</taxon>
        <taxon>Oceanospirillaceae</taxon>
        <taxon>Marinomonas</taxon>
    </lineage>
</organism>
<accession>A0ABV0L5B9</accession>
<sequence length="43" mass="5059">MDWLRRPHHAWSHDRERNAEKIAQYLDAIVVADSSRLQSVKDG</sequence>
<dbReference type="EMBL" id="JBDYKN010000015">
    <property type="protein sequence ID" value="MEP7730657.1"/>
    <property type="molecule type" value="Genomic_DNA"/>
</dbReference>
<evidence type="ECO:0000313" key="1">
    <source>
        <dbReference type="EMBL" id="MEP7730657.1"/>
    </source>
</evidence>
<keyword evidence="2" id="KW-1185">Reference proteome</keyword>
<evidence type="ECO:0000313" key="2">
    <source>
        <dbReference type="Proteomes" id="UP001471651"/>
    </source>
</evidence>
<name>A0ABV0L5B9_9GAMM</name>
<reference evidence="1 2" key="1">
    <citation type="submission" date="2024-05" db="EMBL/GenBank/DDBJ databases">
        <authorList>
            <person name="Busch G.E."/>
            <person name="Sharma I."/>
        </authorList>
    </citation>
    <scope>NUCLEOTIDE SEQUENCE [LARGE SCALE GENOMIC DNA]</scope>
    <source>
        <strain evidence="1 2">23GB23</strain>
    </source>
</reference>
<proteinExistence type="predicted"/>